<reference evidence="5" key="1">
    <citation type="journal article" date="2020" name="mSystems">
        <title>Genome- and Community-Level Interaction Insights into Carbon Utilization and Element Cycling Functions of Hydrothermarchaeota in Hydrothermal Sediment.</title>
        <authorList>
            <person name="Zhou Z."/>
            <person name="Liu Y."/>
            <person name="Xu W."/>
            <person name="Pan J."/>
            <person name="Luo Z.H."/>
            <person name="Li M."/>
        </authorList>
    </citation>
    <scope>NUCLEOTIDE SEQUENCE [LARGE SCALE GENOMIC DNA]</scope>
    <source>
        <strain evidence="5">HyVt-456</strain>
    </source>
</reference>
<dbReference type="PANTHER" id="PTHR43819">
    <property type="entry name" value="ARCHAEAL-TYPE GLUTAMATE SYNTHASE [NADPH]"/>
    <property type="match status" value="1"/>
</dbReference>
<sequence length="499" mass="56079">MESRISLNMEKLSHLFNNSLYLLLVVSFLLGNHVSFYFHFLTVTFFLLILINIYYLYIQKQHALLSNFGLLAQIRYMVESVGPEFRQYLFMSDTEERPFTRIERNEIYRKAKNVDSSAAFGSQLNFDHTEIKLRHSMYPMDKSRLRPFELVFGEERALARSHVITKPLMISAMSYGALGSHAVRALARGARKAGITMNTGEGGFPKYHLMENCDLVFQMGTAKFGVRHEDGTLDDDKLEKLAALEQIKMIEIKFSQGAKPGKGGLLPREKITEEIALLRGVPMDRDVVSPAYHAECTSPEASVKFIRHVQEVAQLPVGIKMCLGRPDELGALLREMKAQMVFPDYMVIDGAEGGTGAAPKAFMDDFGLPLFTALPLVEKLLREEGVRDRLKLLSSGKLIHAGRQFTALSLGADAIYTARGFLLAIGCIQSLQCNNNTCPVGITTQDPALQKGLDIEQKSQRVANYVNNLWHDHREMLAAMGKTTHRQLNPDNVYIPQPF</sequence>
<keyword evidence="3" id="KW-1133">Transmembrane helix</keyword>
<comment type="similarity">
    <text evidence="1 2">Belongs to the glutamate synthase family.</text>
</comment>
<feature type="transmembrane region" description="Helical" evidence="3">
    <location>
        <begin position="12"/>
        <end position="30"/>
    </location>
</feature>
<proteinExistence type="inferred from homology"/>
<organism evidence="5">
    <name type="scientific">Caldithrix abyssi</name>
    <dbReference type="NCBI Taxonomy" id="187145"/>
    <lineage>
        <taxon>Bacteria</taxon>
        <taxon>Pseudomonadati</taxon>
        <taxon>Calditrichota</taxon>
        <taxon>Calditrichia</taxon>
        <taxon>Calditrichales</taxon>
        <taxon>Calditrichaceae</taxon>
        <taxon>Caldithrix</taxon>
    </lineage>
</organism>
<evidence type="ECO:0000259" key="4">
    <source>
        <dbReference type="Pfam" id="PF01645"/>
    </source>
</evidence>
<dbReference type="PIRSF" id="PIRSF006429">
    <property type="entry name" value="GOGAT_lg_2"/>
    <property type="match status" value="1"/>
</dbReference>
<dbReference type="InterPro" id="IPR013785">
    <property type="entry name" value="Aldolase_TIM"/>
</dbReference>
<dbReference type="Proteomes" id="UP000886005">
    <property type="component" value="Unassembled WGS sequence"/>
</dbReference>
<dbReference type="GO" id="GO:0006537">
    <property type="term" value="P:glutamate biosynthetic process"/>
    <property type="evidence" value="ECO:0007669"/>
    <property type="project" value="InterPro"/>
</dbReference>
<evidence type="ECO:0000256" key="3">
    <source>
        <dbReference type="SAM" id="Phobius"/>
    </source>
</evidence>
<name>A0A7V1LLB1_CALAY</name>
<dbReference type="InterPro" id="IPR002932">
    <property type="entry name" value="Glu_synthdom"/>
</dbReference>
<dbReference type="GO" id="GO:0015930">
    <property type="term" value="F:glutamate synthase activity"/>
    <property type="evidence" value="ECO:0007669"/>
    <property type="project" value="InterPro"/>
</dbReference>
<evidence type="ECO:0000313" key="5">
    <source>
        <dbReference type="EMBL" id="HED10084.1"/>
    </source>
</evidence>
<dbReference type="Gene3D" id="3.20.20.70">
    <property type="entry name" value="Aldolase class I"/>
    <property type="match status" value="1"/>
</dbReference>
<feature type="domain" description="Glutamate synthase" evidence="4">
    <location>
        <begin position="155"/>
        <end position="482"/>
    </location>
</feature>
<evidence type="ECO:0000256" key="2">
    <source>
        <dbReference type="PIRNR" id="PIRNR006429"/>
    </source>
</evidence>
<gene>
    <name evidence="5" type="ORF">ENJ10_05315</name>
</gene>
<keyword evidence="3" id="KW-0812">Transmembrane</keyword>
<dbReference type="PANTHER" id="PTHR43819:SF1">
    <property type="entry name" value="ARCHAEAL-TYPE GLUTAMATE SYNTHASE [NADPH]"/>
    <property type="match status" value="1"/>
</dbReference>
<dbReference type="AlphaFoldDB" id="A0A7V1LLB1"/>
<evidence type="ECO:0000256" key="1">
    <source>
        <dbReference type="ARBA" id="ARBA00009716"/>
    </source>
</evidence>
<protein>
    <submittedName>
        <fullName evidence="5">FMN-binding glutamate synthase family protein</fullName>
    </submittedName>
</protein>
<keyword evidence="3" id="KW-0472">Membrane</keyword>
<dbReference type="CDD" id="cd02808">
    <property type="entry name" value="GltS_FMN"/>
    <property type="match status" value="1"/>
</dbReference>
<comment type="caution">
    <text evidence="5">The sequence shown here is derived from an EMBL/GenBank/DDBJ whole genome shotgun (WGS) entry which is preliminary data.</text>
</comment>
<feature type="transmembrane region" description="Helical" evidence="3">
    <location>
        <begin position="36"/>
        <end position="57"/>
    </location>
</feature>
<dbReference type="EMBL" id="DRLD01000149">
    <property type="protein sequence ID" value="HED10084.1"/>
    <property type="molecule type" value="Genomic_DNA"/>
</dbReference>
<dbReference type="InterPro" id="IPR024188">
    <property type="entry name" value="GltB"/>
</dbReference>
<accession>A0A7V1LLB1</accession>
<dbReference type="SUPFAM" id="SSF51395">
    <property type="entry name" value="FMN-linked oxidoreductases"/>
    <property type="match status" value="1"/>
</dbReference>
<dbReference type="Pfam" id="PF01645">
    <property type="entry name" value="Glu_synthase"/>
    <property type="match status" value="1"/>
</dbReference>